<proteinExistence type="predicted"/>
<dbReference type="Pfam" id="PF00117">
    <property type="entry name" value="GATase"/>
    <property type="match status" value="1"/>
</dbReference>
<dbReference type="GO" id="GO:0004049">
    <property type="term" value="F:anthranilate synthase activity"/>
    <property type="evidence" value="ECO:0007669"/>
    <property type="project" value="UniProtKB-EC"/>
</dbReference>
<sequence>MVLVIDNYDSFTYNLVQYIGELGESIEVKRNDAIAVEEVARLEPERIVLSPGPGRPEQAGVSVELVRELGSRIPILGVCLGHQVIASAFGGEIVGAPELLHGKTSTIIHNEQGIFEGLPATFVAGRYHSLIVDGATLPEELEITATAEQDGTIMGIKHRSYSIYGVQFHPESVLTGEGRNLLQNFIGCR</sequence>
<dbReference type="NCBIfam" id="TIGR00566">
    <property type="entry name" value="trpG_papA"/>
    <property type="match status" value="1"/>
</dbReference>
<dbReference type="AlphaFoldDB" id="A0A075HLQ7"/>
<evidence type="ECO:0000313" key="8">
    <source>
        <dbReference type="EMBL" id="AIF14893.1"/>
    </source>
</evidence>
<keyword evidence="4" id="KW-0315">Glutamine amidotransferase</keyword>
<gene>
    <name evidence="8" type="primary">trpG</name>
</gene>
<dbReference type="GO" id="GO:0005829">
    <property type="term" value="C:cytosol"/>
    <property type="evidence" value="ECO:0007669"/>
    <property type="project" value="TreeGrafter"/>
</dbReference>
<evidence type="ECO:0000256" key="6">
    <source>
        <dbReference type="ARBA" id="ARBA00047683"/>
    </source>
</evidence>
<dbReference type="InterPro" id="IPR006221">
    <property type="entry name" value="TrpG/PapA_dom"/>
</dbReference>
<dbReference type="PRINTS" id="PR00096">
    <property type="entry name" value="GATASE"/>
</dbReference>
<dbReference type="CDD" id="cd01743">
    <property type="entry name" value="GATase1_Anthranilate_Synthase"/>
    <property type="match status" value="1"/>
</dbReference>
<keyword evidence="3" id="KW-0822">Tryptophan biosynthesis</keyword>
<dbReference type="FunFam" id="3.40.50.880:FF:000003">
    <property type="entry name" value="Anthranilate synthase component II"/>
    <property type="match status" value="1"/>
</dbReference>
<evidence type="ECO:0000256" key="4">
    <source>
        <dbReference type="ARBA" id="ARBA00022962"/>
    </source>
</evidence>
<keyword evidence="5" id="KW-0057">Aromatic amino acid biosynthesis</keyword>
<feature type="domain" description="Glutamine amidotransferase" evidence="7">
    <location>
        <begin position="3"/>
        <end position="185"/>
    </location>
</feature>
<protein>
    <recommendedName>
        <fullName evidence="2">anthranilate synthase</fullName>
        <ecNumber evidence="2">4.1.3.27</ecNumber>
    </recommendedName>
</protein>
<accession>A0A075HLQ7</accession>
<dbReference type="GO" id="GO:0000162">
    <property type="term" value="P:L-tryptophan biosynthetic process"/>
    <property type="evidence" value="ECO:0007669"/>
    <property type="project" value="UniProtKB-KW"/>
</dbReference>
<name>A0A075HLQ7_9ARCH</name>
<reference evidence="8" key="1">
    <citation type="journal article" date="2014" name="Genome Biol. Evol.">
        <title>Pangenome evidence for extensive interdomain horizontal transfer affecting lineage core and shell genes in uncultured planktonic thaumarchaeota and euryarchaeota.</title>
        <authorList>
            <person name="Deschamps P."/>
            <person name="Zivanovic Y."/>
            <person name="Moreira D."/>
            <person name="Rodriguez-Valera F."/>
            <person name="Lopez-Garcia P."/>
        </authorList>
    </citation>
    <scope>NUCLEOTIDE SEQUENCE</scope>
</reference>
<comment type="pathway">
    <text evidence="1">Amino-acid biosynthesis; L-tryptophan biosynthesis; L-tryptophan from chorismate: step 1/5.</text>
</comment>
<keyword evidence="8" id="KW-0456">Lyase</keyword>
<dbReference type="Gene3D" id="3.40.50.880">
    <property type="match status" value="1"/>
</dbReference>
<evidence type="ECO:0000256" key="3">
    <source>
        <dbReference type="ARBA" id="ARBA00022822"/>
    </source>
</evidence>
<keyword evidence="3" id="KW-0028">Amino-acid biosynthesis</keyword>
<evidence type="ECO:0000256" key="1">
    <source>
        <dbReference type="ARBA" id="ARBA00004873"/>
    </source>
</evidence>
<evidence type="ECO:0000256" key="2">
    <source>
        <dbReference type="ARBA" id="ARBA00012266"/>
    </source>
</evidence>
<dbReference type="SUPFAM" id="SSF52317">
    <property type="entry name" value="Class I glutamine amidotransferase-like"/>
    <property type="match status" value="1"/>
</dbReference>
<dbReference type="PRINTS" id="PR00097">
    <property type="entry name" value="ANTSNTHASEII"/>
</dbReference>
<evidence type="ECO:0000256" key="5">
    <source>
        <dbReference type="ARBA" id="ARBA00023141"/>
    </source>
</evidence>
<dbReference type="EMBL" id="KF901013">
    <property type="protein sequence ID" value="AIF14893.1"/>
    <property type="molecule type" value="Genomic_DNA"/>
</dbReference>
<organism evidence="8">
    <name type="scientific">uncultured marine thaumarchaeote KM3_68_B04</name>
    <dbReference type="NCBI Taxonomy" id="1456242"/>
    <lineage>
        <taxon>Archaea</taxon>
        <taxon>Nitrososphaerota</taxon>
        <taxon>environmental samples</taxon>
    </lineage>
</organism>
<evidence type="ECO:0000259" key="7">
    <source>
        <dbReference type="Pfam" id="PF00117"/>
    </source>
</evidence>
<dbReference type="PRINTS" id="PR00099">
    <property type="entry name" value="CPSGATASE"/>
</dbReference>
<dbReference type="InterPro" id="IPR050472">
    <property type="entry name" value="Anth_synth/Amidotransfase"/>
</dbReference>
<dbReference type="PANTHER" id="PTHR43418">
    <property type="entry name" value="MULTIFUNCTIONAL TRYPTOPHAN BIOSYNTHESIS PROTEIN-RELATED"/>
    <property type="match status" value="1"/>
</dbReference>
<dbReference type="EC" id="4.1.3.27" evidence="2"/>
<dbReference type="PANTHER" id="PTHR43418:SF4">
    <property type="entry name" value="MULTIFUNCTIONAL TRYPTOPHAN BIOSYNTHESIS PROTEIN"/>
    <property type="match status" value="1"/>
</dbReference>
<dbReference type="PROSITE" id="PS51273">
    <property type="entry name" value="GATASE_TYPE_1"/>
    <property type="match status" value="1"/>
</dbReference>
<dbReference type="InterPro" id="IPR017926">
    <property type="entry name" value="GATASE"/>
</dbReference>
<comment type="catalytic activity">
    <reaction evidence="6">
        <text>chorismate + L-glutamine = anthranilate + pyruvate + L-glutamate + H(+)</text>
        <dbReference type="Rhea" id="RHEA:21732"/>
        <dbReference type="ChEBI" id="CHEBI:15361"/>
        <dbReference type="ChEBI" id="CHEBI:15378"/>
        <dbReference type="ChEBI" id="CHEBI:16567"/>
        <dbReference type="ChEBI" id="CHEBI:29748"/>
        <dbReference type="ChEBI" id="CHEBI:29985"/>
        <dbReference type="ChEBI" id="CHEBI:58359"/>
        <dbReference type="EC" id="4.1.3.27"/>
    </reaction>
</comment>
<dbReference type="InterPro" id="IPR029062">
    <property type="entry name" value="Class_I_gatase-like"/>
</dbReference>